<comment type="caution">
    <text evidence="1">The sequence shown here is derived from an EMBL/GenBank/DDBJ whole genome shotgun (WGS) entry which is preliminary data.</text>
</comment>
<dbReference type="EMBL" id="MWWX01000017">
    <property type="protein sequence ID" value="OZG60240.1"/>
    <property type="molecule type" value="Genomic_DNA"/>
</dbReference>
<organism evidence="1 2">
    <name type="scientific">Bifidobacterium lemurum</name>
    <dbReference type="NCBI Taxonomy" id="1603886"/>
    <lineage>
        <taxon>Bacteria</taxon>
        <taxon>Bacillati</taxon>
        <taxon>Actinomycetota</taxon>
        <taxon>Actinomycetes</taxon>
        <taxon>Bifidobacteriales</taxon>
        <taxon>Bifidobacteriaceae</taxon>
        <taxon>Bifidobacterium</taxon>
    </lineage>
</organism>
<gene>
    <name evidence="1" type="ORF">BLEM_1929</name>
</gene>
<keyword evidence="2" id="KW-1185">Reference proteome</keyword>
<accession>A0A261FM29</accession>
<protein>
    <submittedName>
        <fullName evidence="1">Uncharacterized protein</fullName>
    </submittedName>
</protein>
<evidence type="ECO:0000313" key="2">
    <source>
        <dbReference type="Proteomes" id="UP000216352"/>
    </source>
</evidence>
<dbReference type="Proteomes" id="UP000216352">
    <property type="component" value="Unassembled WGS sequence"/>
</dbReference>
<evidence type="ECO:0000313" key="1">
    <source>
        <dbReference type="EMBL" id="OZG60240.1"/>
    </source>
</evidence>
<reference evidence="1 2" key="1">
    <citation type="journal article" date="2017" name="BMC Genomics">
        <title>Comparative genomic and phylogenomic analyses of the Bifidobacteriaceae family.</title>
        <authorList>
            <person name="Lugli G.A."/>
            <person name="Milani C."/>
            <person name="Turroni F."/>
            <person name="Duranti S."/>
            <person name="Mancabelli L."/>
            <person name="Mangifesta M."/>
            <person name="Ferrario C."/>
            <person name="Modesto M."/>
            <person name="Mattarelli P."/>
            <person name="Jiri K."/>
            <person name="van Sinderen D."/>
            <person name="Ventura M."/>
        </authorList>
    </citation>
    <scope>NUCLEOTIDE SEQUENCE [LARGE SCALE GENOMIC DNA]</scope>
    <source>
        <strain evidence="1 2">DSM 28807</strain>
    </source>
</reference>
<dbReference type="STRING" id="1603886.GCA_001895165_01864"/>
<proteinExistence type="predicted"/>
<dbReference type="OrthoDB" id="2284173at2"/>
<dbReference type="RefSeq" id="WP_072726715.1">
    <property type="nucleotide sequence ID" value="NZ_BDIS01000025.1"/>
</dbReference>
<dbReference type="AlphaFoldDB" id="A0A261FM29"/>
<name>A0A261FM29_9BIFI</name>
<sequence>MARDVSIRVVIDGREISREDVQKKEMERCVHASRKLNLKIQNEELSEIRQLILQRKLDLGQDVLKKLMRKETRLADILVRRFVRLSHEEYVLSGIDIYANGISAKDFTAWFDLQVKKNNIPAMLAAHPEHYIIDNRPDGTQYVCETNGGSPFAAAFTIYFNETNCINIPLLDNHPHRIEGVSKLSDGKRVGAARHQFQDTPEGLHGHLCIEFPKKTMTEVVDGHKWHLAIEFSNWLEAAAADIGS</sequence>